<protein>
    <recommendedName>
        <fullName evidence="4">Outer membrane protein transport protein (OMPP1/FadL/TodX)</fullName>
    </recommendedName>
</protein>
<gene>
    <name evidence="2" type="ORF">BACCOP_02951</name>
</gene>
<organism evidence="2 3">
    <name type="scientific">Phocaeicola coprocola DSM 17136</name>
    <dbReference type="NCBI Taxonomy" id="470145"/>
    <lineage>
        <taxon>Bacteria</taxon>
        <taxon>Pseudomonadati</taxon>
        <taxon>Bacteroidota</taxon>
        <taxon>Bacteroidia</taxon>
        <taxon>Bacteroidales</taxon>
        <taxon>Bacteroidaceae</taxon>
        <taxon>Phocaeicola</taxon>
    </lineage>
</organism>
<dbReference type="OrthoDB" id="9765571at2"/>
<keyword evidence="1" id="KW-0732">Signal</keyword>
<feature type="signal peptide" evidence="1">
    <location>
        <begin position="1"/>
        <end position="19"/>
    </location>
</feature>
<dbReference type="Gene3D" id="2.40.160.60">
    <property type="entry name" value="Outer membrane protein transport protein (OMPP1/FadL/TodX)"/>
    <property type="match status" value="1"/>
</dbReference>
<dbReference type="EMBL" id="ABIY02000106">
    <property type="protein sequence ID" value="EDV00017.1"/>
    <property type="molecule type" value="Genomic_DNA"/>
</dbReference>
<feature type="chain" id="PRO_5002788336" description="Outer membrane protein transport protein (OMPP1/FadL/TodX)" evidence="1">
    <location>
        <begin position="20"/>
        <end position="539"/>
    </location>
</feature>
<proteinExistence type="predicted"/>
<dbReference type="SUPFAM" id="SSF56935">
    <property type="entry name" value="Porins"/>
    <property type="match status" value="1"/>
</dbReference>
<dbReference type="Proteomes" id="UP000003146">
    <property type="component" value="Unassembled WGS sequence"/>
</dbReference>
<name>B3JM00_9BACT</name>
<reference evidence="2 3" key="1">
    <citation type="submission" date="2008-04" db="EMBL/GenBank/DDBJ databases">
        <title>Draft genome sequence of Bacteroides coprocola (DSM 17136).</title>
        <authorList>
            <person name="Sudarsanam P."/>
            <person name="Ley R."/>
            <person name="Guruge J."/>
            <person name="Turnbaugh P.J."/>
            <person name="Mahowald M."/>
            <person name="Liep D."/>
            <person name="Gordon J."/>
        </authorList>
    </citation>
    <scope>NUCLEOTIDE SEQUENCE [LARGE SCALE GENOMIC DNA]</scope>
    <source>
        <strain evidence="2 3">DSM 17136</strain>
    </source>
</reference>
<dbReference type="RefSeq" id="WP_007565464.1">
    <property type="nucleotide sequence ID" value="NZ_DS981436.1"/>
</dbReference>
<dbReference type="HOGENOM" id="CLU_034649_0_0_10"/>
<dbReference type="STRING" id="470145.BACCOP_02951"/>
<comment type="caution">
    <text evidence="2">The sequence shown here is derived from an EMBL/GenBank/DDBJ whole genome shotgun (WGS) entry which is preliminary data.</text>
</comment>
<evidence type="ECO:0000313" key="2">
    <source>
        <dbReference type="EMBL" id="EDV00017.1"/>
    </source>
</evidence>
<evidence type="ECO:0000313" key="3">
    <source>
        <dbReference type="Proteomes" id="UP000003146"/>
    </source>
</evidence>
<dbReference type="AlphaFoldDB" id="B3JM00"/>
<sequence>MKKKIMVLTVAGALASAAAAQNQYDALRFLGNDVNGTARFVGMGGAMSSLGADLSTIGTNPAGIGLYRSNDVALSFGFNANKSHSDFNGSVMDESRNRASFDQVGFVWSTKIGNKTDLRFLNFAFNYHKRVNFNRQFASKGGLNGNSLTWQMADMIDGAEDGNGGLFYQSEDDFYGSNGLLNADNPYMDRKYVGTPYLGAMGARTGLVDVKGDKDGNITDIYGWNGIDGEYYSRETGSVNEYDFNVSFNVRDRFYFGATLGVYDIDYLRYSSYGENLEGNSNFTLNNTYKTEGTGIDLKVGTIIRPFEYSPFRFGLAIHTPILYNMSDRYTSVLVTNLALENSTVSYTENLRDYLSGGQYVWDYRLITPWRFNVSVGTIVGGIMALDAEYEFENYSATKLQNAEGVELNGQSAIKETLKGVHSFRVGMETKVSSAFSVRAGYNFRSTPITGDAFKNIPVTDNTRTDAEYLNLKSRQAVSVGLGYRGRLVYADVAYKYDFYKGDFYAFDGGLDQSGNLLLSPTKVNNERHQLLFTIGVHF</sequence>
<dbReference type="eggNOG" id="COG2067">
    <property type="taxonomic scope" value="Bacteria"/>
</dbReference>
<evidence type="ECO:0000256" key="1">
    <source>
        <dbReference type="SAM" id="SignalP"/>
    </source>
</evidence>
<accession>B3JM00</accession>
<evidence type="ECO:0008006" key="4">
    <source>
        <dbReference type="Google" id="ProtNLM"/>
    </source>
</evidence>
<reference evidence="2 3" key="2">
    <citation type="submission" date="2008-04" db="EMBL/GenBank/DDBJ databases">
        <authorList>
            <person name="Fulton L."/>
            <person name="Clifton S."/>
            <person name="Fulton B."/>
            <person name="Xu J."/>
            <person name="Minx P."/>
            <person name="Pepin K.H."/>
            <person name="Johnson M."/>
            <person name="Thiruvilangam P."/>
            <person name="Bhonagiri V."/>
            <person name="Nash W.E."/>
            <person name="Mardis E.R."/>
            <person name="Wilson R.K."/>
        </authorList>
    </citation>
    <scope>NUCLEOTIDE SEQUENCE [LARGE SCALE GENOMIC DNA]</scope>
    <source>
        <strain evidence="2 3">DSM 17136</strain>
    </source>
</reference>